<dbReference type="GO" id="GO:0016788">
    <property type="term" value="F:hydrolase activity, acting on ester bonds"/>
    <property type="evidence" value="ECO:0007669"/>
    <property type="project" value="UniProtKB-ARBA"/>
</dbReference>
<reference evidence="1 2" key="1">
    <citation type="submission" date="2016-10" db="EMBL/GenBank/DDBJ databases">
        <authorList>
            <person name="de Groot N.N."/>
        </authorList>
    </citation>
    <scope>NUCLEOTIDE SEQUENCE [LARGE SCALE GENOMIC DNA]</scope>
    <source>
        <strain evidence="1 2">RK1</strain>
    </source>
</reference>
<gene>
    <name evidence="1" type="ORF">SAMN05444682_1062</name>
</gene>
<evidence type="ECO:0000313" key="1">
    <source>
        <dbReference type="EMBL" id="SFI83360.1"/>
    </source>
</evidence>
<organism evidence="1 2">
    <name type="scientific">Parapedobacter indicus</name>
    <dbReference type="NCBI Taxonomy" id="1477437"/>
    <lineage>
        <taxon>Bacteria</taxon>
        <taxon>Pseudomonadati</taxon>
        <taxon>Bacteroidota</taxon>
        <taxon>Sphingobacteriia</taxon>
        <taxon>Sphingobacteriales</taxon>
        <taxon>Sphingobacteriaceae</taxon>
        <taxon>Parapedobacter</taxon>
    </lineage>
</organism>
<dbReference type="InterPro" id="IPR036514">
    <property type="entry name" value="SGNH_hydro_sf"/>
</dbReference>
<name>A0A1I3LFQ1_9SPHI</name>
<evidence type="ECO:0008006" key="3">
    <source>
        <dbReference type="Google" id="ProtNLM"/>
    </source>
</evidence>
<sequence length="63" mass="6992">MYRSVAKELKTGLIDHYSNWQALLSQGEAVFLTYVPDGLHPNTKGNREILAAHILASWGIKAP</sequence>
<evidence type="ECO:0000313" key="2">
    <source>
        <dbReference type="Proteomes" id="UP000198670"/>
    </source>
</evidence>
<dbReference type="Gene3D" id="3.40.50.1110">
    <property type="entry name" value="SGNH hydrolase"/>
    <property type="match status" value="1"/>
</dbReference>
<dbReference type="STRING" id="1477437.SAMN05444682_1062"/>
<dbReference type="EMBL" id="FOQO01000006">
    <property type="protein sequence ID" value="SFI83360.1"/>
    <property type="molecule type" value="Genomic_DNA"/>
</dbReference>
<keyword evidence="2" id="KW-1185">Reference proteome</keyword>
<dbReference type="SUPFAM" id="SSF52266">
    <property type="entry name" value="SGNH hydrolase"/>
    <property type="match status" value="1"/>
</dbReference>
<dbReference type="RefSeq" id="WP_090627308.1">
    <property type="nucleotide sequence ID" value="NZ_FOQO01000006.1"/>
</dbReference>
<dbReference type="AlphaFoldDB" id="A0A1I3LFQ1"/>
<protein>
    <recommendedName>
        <fullName evidence="3">GDSL-like Lipase/Acylhydrolase family protein</fullName>
    </recommendedName>
</protein>
<dbReference type="Proteomes" id="UP000198670">
    <property type="component" value="Unassembled WGS sequence"/>
</dbReference>
<proteinExistence type="predicted"/>
<accession>A0A1I3LFQ1</accession>